<dbReference type="EMBL" id="JAYMYS010000004">
    <property type="protein sequence ID" value="KAK7394703.1"/>
    <property type="molecule type" value="Genomic_DNA"/>
</dbReference>
<keyword evidence="2" id="KW-0808">Transferase</keyword>
<name>A0AAN9SID9_PSOTE</name>
<dbReference type="PANTHER" id="PTHR31009">
    <property type="entry name" value="S-ADENOSYL-L-METHIONINE:CARBOXYL METHYLTRANSFERASE FAMILY PROTEIN"/>
    <property type="match status" value="1"/>
</dbReference>
<feature type="compositionally biased region" description="Basic and acidic residues" evidence="5">
    <location>
        <begin position="237"/>
        <end position="247"/>
    </location>
</feature>
<dbReference type="InterPro" id="IPR042086">
    <property type="entry name" value="MeTrfase_capping"/>
</dbReference>
<keyword evidence="4" id="KW-0460">Magnesium</keyword>
<evidence type="ECO:0000256" key="4">
    <source>
        <dbReference type="ARBA" id="ARBA00022842"/>
    </source>
</evidence>
<dbReference type="InterPro" id="IPR005299">
    <property type="entry name" value="MeTrfase_7"/>
</dbReference>
<dbReference type="SUPFAM" id="SSF53335">
    <property type="entry name" value="S-adenosyl-L-methionine-dependent methyltransferases"/>
    <property type="match status" value="1"/>
</dbReference>
<dbReference type="Proteomes" id="UP001386955">
    <property type="component" value="Unassembled WGS sequence"/>
</dbReference>
<evidence type="ECO:0000256" key="2">
    <source>
        <dbReference type="ARBA" id="ARBA00022679"/>
    </source>
</evidence>
<dbReference type="Pfam" id="PF03492">
    <property type="entry name" value="Methyltransf_7"/>
    <property type="match status" value="1"/>
</dbReference>
<dbReference type="GO" id="GO:0046872">
    <property type="term" value="F:metal ion binding"/>
    <property type="evidence" value="ECO:0007669"/>
    <property type="project" value="UniProtKB-KW"/>
</dbReference>
<organism evidence="6 7">
    <name type="scientific">Psophocarpus tetragonolobus</name>
    <name type="common">Winged bean</name>
    <name type="synonym">Dolichos tetragonolobus</name>
    <dbReference type="NCBI Taxonomy" id="3891"/>
    <lineage>
        <taxon>Eukaryota</taxon>
        <taxon>Viridiplantae</taxon>
        <taxon>Streptophyta</taxon>
        <taxon>Embryophyta</taxon>
        <taxon>Tracheophyta</taxon>
        <taxon>Spermatophyta</taxon>
        <taxon>Magnoliopsida</taxon>
        <taxon>eudicotyledons</taxon>
        <taxon>Gunneridae</taxon>
        <taxon>Pentapetalae</taxon>
        <taxon>rosids</taxon>
        <taxon>fabids</taxon>
        <taxon>Fabales</taxon>
        <taxon>Fabaceae</taxon>
        <taxon>Papilionoideae</taxon>
        <taxon>50 kb inversion clade</taxon>
        <taxon>NPAAA clade</taxon>
        <taxon>indigoferoid/millettioid clade</taxon>
        <taxon>Phaseoleae</taxon>
        <taxon>Psophocarpus</taxon>
    </lineage>
</organism>
<keyword evidence="1" id="KW-0489">Methyltransferase</keyword>
<dbReference type="Gene3D" id="3.40.50.150">
    <property type="entry name" value="Vaccinia Virus protein VP39"/>
    <property type="match status" value="1"/>
</dbReference>
<evidence type="ECO:0000313" key="6">
    <source>
        <dbReference type="EMBL" id="KAK7394703.1"/>
    </source>
</evidence>
<gene>
    <name evidence="6" type="ORF">VNO78_15238</name>
</gene>
<reference evidence="6 7" key="1">
    <citation type="submission" date="2024-01" db="EMBL/GenBank/DDBJ databases">
        <title>The genomes of 5 underutilized Papilionoideae crops provide insights into root nodulation and disease resistanc.</title>
        <authorList>
            <person name="Jiang F."/>
        </authorList>
    </citation>
    <scope>NUCLEOTIDE SEQUENCE [LARGE SCALE GENOMIC DNA]</scope>
    <source>
        <strain evidence="6">DUOXIRENSHENG_FW03</strain>
        <tissue evidence="6">Leaves</tissue>
    </source>
</reference>
<comment type="caution">
    <text evidence="6">The sequence shown here is derived from an EMBL/GenBank/DDBJ whole genome shotgun (WGS) entry which is preliminary data.</text>
</comment>
<dbReference type="GO" id="GO:0032259">
    <property type="term" value="P:methylation"/>
    <property type="evidence" value="ECO:0007669"/>
    <property type="project" value="UniProtKB-KW"/>
</dbReference>
<evidence type="ECO:0000256" key="1">
    <source>
        <dbReference type="ARBA" id="ARBA00022603"/>
    </source>
</evidence>
<evidence type="ECO:0000313" key="7">
    <source>
        <dbReference type="Proteomes" id="UP001386955"/>
    </source>
</evidence>
<dbReference type="AlphaFoldDB" id="A0AAN9SID9"/>
<keyword evidence="3" id="KW-0479">Metal-binding</keyword>
<dbReference type="InterPro" id="IPR029063">
    <property type="entry name" value="SAM-dependent_MTases_sf"/>
</dbReference>
<proteinExistence type="predicted"/>
<keyword evidence="7" id="KW-1185">Reference proteome</keyword>
<dbReference type="GO" id="GO:0008168">
    <property type="term" value="F:methyltransferase activity"/>
    <property type="evidence" value="ECO:0007669"/>
    <property type="project" value="UniProtKB-KW"/>
</dbReference>
<evidence type="ECO:0000256" key="3">
    <source>
        <dbReference type="ARBA" id="ARBA00022723"/>
    </source>
</evidence>
<feature type="region of interest" description="Disordered" evidence="5">
    <location>
        <begin position="217"/>
        <end position="247"/>
    </location>
</feature>
<dbReference type="Gene3D" id="1.10.1200.270">
    <property type="entry name" value="Methyltransferase, alpha-helical capping domain"/>
    <property type="match status" value="2"/>
</dbReference>
<protein>
    <submittedName>
        <fullName evidence="6">Uncharacterized protein</fullName>
    </submittedName>
</protein>
<sequence>MIYLETISIPSSSHFLVSSQNCKKIKYTSIVRGILMPPQDPFMGDSLPIIPSTYFILPIVYTGSSQDPLMGLIKEAKSLNKGNCLIVSTSSLEVYKAYLKQFQKGFKLFLKSRSEELVLGGINECDDNSLLDGNIRAEFIATYTRAAMVPLLSAKFEAEIINELFIRLQKKLVQIMKVEKFETANLMISMTKQYISQKKVWPNRRLSYMVPHETLSNDRTRHECMSPSKEMQPNEELTTKEGKVRNP</sequence>
<accession>A0AAN9SID9</accession>
<evidence type="ECO:0000256" key="5">
    <source>
        <dbReference type="SAM" id="MobiDB-lite"/>
    </source>
</evidence>